<dbReference type="OMA" id="GECRRKP"/>
<dbReference type="AlphaFoldDB" id="A0A226CWD0"/>
<keyword evidence="3" id="KW-1185">Reference proteome</keyword>
<feature type="chain" id="PRO_5012646503" evidence="1">
    <location>
        <begin position="34"/>
        <end position="211"/>
    </location>
</feature>
<gene>
    <name evidence="2" type="ORF">Fcan01_27978</name>
</gene>
<evidence type="ECO:0000313" key="2">
    <source>
        <dbReference type="EMBL" id="OXA37249.1"/>
    </source>
</evidence>
<dbReference type="Proteomes" id="UP000198287">
    <property type="component" value="Unassembled WGS sequence"/>
</dbReference>
<organism evidence="2 3">
    <name type="scientific">Folsomia candida</name>
    <name type="common">Springtail</name>
    <dbReference type="NCBI Taxonomy" id="158441"/>
    <lineage>
        <taxon>Eukaryota</taxon>
        <taxon>Metazoa</taxon>
        <taxon>Ecdysozoa</taxon>
        <taxon>Arthropoda</taxon>
        <taxon>Hexapoda</taxon>
        <taxon>Collembola</taxon>
        <taxon>Entomobryomorpha</taxon>
        <taxon>Isotomoidea</taxon>
        <taxon>Isotomidae</taxon>
        <taxon>Proisotominae</taxon>
        <taxon>Folsomia</taxon>
    </lineage>
</organism>
<protein>
    <submittedName>
        <fullName evidence="2">Uncharacterized protein</fullName>
    </submittedName>
</protein>
<proteinExistence type="predicted"/>
<dbReference type="EMBL" id="LNIX01000061">
    <property type="protein sequence ID" value="OXA37249.1"/>
    <property type="molecule type" value="Genomic_DNA"/>
</dbReference>
<evidence type="ECO:0000313" key="3">
    <source>
        <dbReference type="Proteomes" id="UP000198287"/>
    </source>
</evidence>
<evidence type="ECO:0000256" key="1">
    <source>
        <dbReference type="SAM" id="SignalP"/>
    </source>
</evidence>
<reference evidence="2 3" key="1">
    <citation type="submission" date="2015-12" db="EMBL/GenBank/DDBJ databases">
        <title>The genome of Folsomia candida.</title>
        <authorList>
            <person name="Faddeeva A."/>
            <person name="Derks M.F."/>
            <person name="Anvar Y."/>
            <person name="Smit S."/>
            <person name="Van Straalen N."/>
            <person name="Roelofs D."/>
        </authorList>
    </citation>
    <scope>NUCLEOTIDE SEQUENCE [LARGE SCALE GENOMIC DNA]</scope>
    <source>
        <strain evidence="2 3">VU population</strain>
        <tissue evidence="2">Whole body</tissue>
    </source>
</reference>
<accession>A0A226CWD0</accession>
<comment type="caution">
    <text evidence="2">The sequence shown here is derived from an EMBL/GenBank/DDBJ whole genome shotgun (WGS) entry which is preliminary data.</text>
</comment>
<sequence length="211" mass="23489">MTLISFHRRHCSISGYNLLLLVVILSAATRSIAMIADYDASDYEVTFIPWGARCKIPAGGELLLPHDGCDGTKGIICQKYSQGNYCGCPIESPFLSYDKRSGECRRKPGELCKYVNTTAHPDIYDKLPRIVKCHQAAECVKRLVTSSEALAKPTTKEESKCVCRWGYLVSRDGLSCDSVNKSASLFSSGQERNVIVLSNLLGLIFLLRWWQ</sequence>
<feature type="signal peptide" evidence="1">
    <location>
        <begin position="1"/>
        <end position="33"/>
    </location>
</feature>
<keyword evidence="1" id="KW-0732">Signal</keyword>
<name>A0A226CWD0_FOLCA</name>